<evidence type="ECO:0000313" key="4">
    <source>
        <dbReference type="Proteomes" id="UP001165082"/>
    </source>
</evidence>
<dbReference type="PROSITE" id="PS01159">
    <property type="entry name" value="WW_DOMAIN_1"/>
    <property type="match status" value="1"/>
</dbReference>
<dbReference type="InterPro" id="IPR006553">
    <property type="entry name" value="Leu-rich_rpt_Cys-con_subtyp"/>
</dbReference>
<dbReference type="Pfam" id="PF21743">
    <property type="entry name" value="PTM_DIR17_Tudor"/>
    <property type="match status" value="1"/>
</dbReference>
<accession>A0A9W7DW45</accession>
<evidence type="ECO:0000256" key="1">
    <source>
        <dbReference type="SAM" id="MobiDB-lite"/>
    </source>
</evidence>
<dbReference type="Proteomes" id="UP001165082">
    <property type="component" value="Unassembled WGS sequence"/>
</dbReference>
<dbReference type="SUPFAM" id="SSF63748">
    <property type="entry name" value="Tudor/PWWP/MBT"/>
    <property type="match status" value="1"/>
</dbReference>
<feature type="domain" description="WW" evidence="2">
    <location>
        <begin position="725"/>
        <end position="751"/>
    </location>
</feature>
<reference evidence="3" key="1">
    <citation type="submission" date="2022-07" db="EMBL/GenBank/DDBJ databases">
        <title>Genome analysis of Parmales, a sister group of diatoms, reveals the evolutionary specialization of diatoms from phago-mixotrophs to photoautotrophs.</title>
        <authorList>
            <person name="Ban H."/>
            <person name="Sato S."/>
            <person name="Yoshikawa S."/>
            <person name="Kazumasa Y."/>
            <person name="Nakamura Y."/>
            <person name="Ichinomiya M."/>
            <person name="Saitoh K."/>
            <person name="Sato N."/>
            <person name="Blanc-Mathieu R."/>
            <person name="Endo H."/>
            <person name="Kuwata A."/>
            <person name="Ogata H."/>
        </authorList>
    </citation>
    <scope>NUCLEOTIDE SEQUENCE</scope>
</reference>
<organism evidence="3 4">
    <name type="scientific">Triparma retinervis</name>
    <dbReference type="NCBI Taxonomy" id="2557542"/>
    <lineage>
        <taxon>Eukaryota</taxon>
        <taxon>Sar</taxon>
        <taxon>Stramenopiles</taxon>
        <taxon>Ochrophyta</taxon>
        <taxon>Bolidophyceae</taxon>
        <taxon>Parmales</taxon>
        <taxon>Triparmaceae</taxon>
        <taxon>Triparma</taxon>
    </lineage>
</organism>
<dbReference type="Pfam" id="PF25372">
    <property type="entry name" value="DUF7885"/>
    <property type="match status" value="1"/>
</dbReference>
<dbReference type="PROSITE" id="PS50096">
    <property type="entry name" value="IQ"/>
    <property type="match status" value="4"/>
</dbReference>
<dbReference type="Pfam" id="PF00612">
    <property type="entry name" value="IQ"/>
    <property type="match status" value="1"/>
</dbReference>
<dbReference type="CDD" id="cd20404">
    <property type="entry name" value="Tudor_Agenet_AtEML-like"/>
    <property type="match status" value="1"/>
</dbReference>
<sequence length="1200" mass="137311">MANVAGGVSTLDSKELGLEPLGMLPADTPQGGVKAASDGRILSPAELWEFLLYVSEENKSVQERISPKTPHPISVSAYALDGSATSKLSSITSLTLGSWPSVSHSALRSLSLTLGPSLKHVSFRNCRELTNDMLEGFGCRLVSLESLDLQGCRSIGDQGCRAFSDFCGGTLTSIDLSHCSLLSHDALGWIAGCLGHNKPGCRNLRSIDVSDCKSINDSGLEYLGRGCRKLKYAAFRNDARITSKGLTKFAEGCRHLKVLNVENCDQIDNQGLIALGMNCKTLLSLNFSRISNITDHGVAGLSIGCPRLQALNIAGAKKISEAGLCALAQRCTNLATLNCGGCELVTRNGLVALITGLGYVKEAKTFFGFIPVENSTTVKLKAQQEIIETDAAIKIQNAWHNMITRREAKKMVRFLKRDKAALIIQLSFQRYLKRKVHWLRRYHYHRNLACIELQRCLRGYWGRKKASVLKEWWANLKNNEHYAVMLQAKARGHHVRMHDKLVAPALIVLHEEWEQARKNLAATKLQAAVRRMLAKFRVRGWREVVVQRTSDVDIAISVLQRTIRAYNARCDLVRLIHYAEVMRKLRDRAAIRIQNLYRIAEGKYGGLMRGEEMARMKRIRNRSCLHVQRVFRGFIGREAKRAAMYEHKHDMTSALLIQRVFRSTRILHWKDIKMNKVAAFVYKRQQLELQERQRCADIRNLQRLEGAQKDSASEEETHVDVNDLWQEMWDDTLQKPYWHNPSLQTNTYEKPLIYAFERSLIGLKVRIYWPMNDEYFTGKVTKYNKTKKRWRVNYKDGDHEWIDFEIEHERVQVFSDGSWKMFKLYQPPVLNLMRGKIKTRKDEEKEMRKKMKLAESWVYLGYDEEREISRYYSLLVDEARHNKEGVTFDNWVIKQEKGSAKWVYYNTVDEKAVEWDQPDPRLSPAEDSEIMKLFKIQLISDLRFGAYFCRALVDEYFAVEEVEQKRKILARLRKDPTSKKMAIALVNASKVWEPREFNEIEELVECTGLQKVVSELLDAAEKTEWGMREVRKGLLKLGAKKVVICPKCHYEVENISATYCAVCGFKLWASAAGQETMTEEEKAEQRKLLQKDTDSSKRKERVTMRATREFRSTQKLEFDIATLNLEDDDDEDDLGLSKDDGEGGTEEKKEVEVDLEVENAALEGGVKADEATKKPKKKKAGFRRESQGMVEVKLFDKDAH</sequence>
<dbReference type="GO" id="GO:0031146">
    <property type="term" value="P:SCF-dependent proteasomal ubiquitin-dependent protein catabolic process"/>
    <property type="evidence" value="ECO:0007669"/>
    <property type="project" value="TreeGrafter"/>
</dbReference>
<dbReference type="InterPro" id="IPR001202">
    <property type="entry name" value="WW_dom"/>
</dbReference>
<dbReference type="InterPro" id="IPR047365">
    <property type="entry name" value="Tudor_AtPTM-like"/>
</dbReference>
<protein>
    <recommendedName>
        <fullName evidence="2">WW domain-containing protein</fullName>
    </recommendedName>
</protein>
<dbReference type="InterPro" id="IPR057207">
    <property type="entry name" value="FBXL15_LRR"/>
</dbReference>
<dbReference type="InterPro" id="IPR001611">
    <property type="entry name" value="Leu-rich_rpt"/>
</dbReference>
<feature type="compositionally biased region" description="Basic and acidic residues" evidence="1">
    <location>
        <begin position="1135"/>
        <end position="1152"/>
    </location>
</feature>
<dbReference type="Pfam" id="PF13516">
    <property type="entry name" value="LRR_6"/>
    <property type="match status" value="3"/>
</dbReference>
<dbReference type="InterPro" id="IPR032675">
    <property type="entry name" value="LRR_dom_sf"/>
</dbReference>
<dbReference type="SMART" id="SM00015">
    <property type="entry name" value="IQ"/>
    <property type="match status" value="6"/>
</dbReference>
<dbReference type="PANTHER" id="PTHR13318:SF105">
    <property type="entry name" value="F-BOX_LRR-REPEAT PROTEIN 3"/>
    <property type="match status" value="1"/>
</dbReference>
<comment type="caution">
    <text evidence="3">The sequence shown here is derived from an EMBL/GenBank/DDBJ whole genome shotgun (WGS) entry which is preliminary data.</text>
</comment>
<dbReference type="InterPro" id="IPR000048">
    <property type="entry name" value="IQ_motif_EF-hand-BS"/>
</dbReference>
<dbReference type="OrthoDB" id="2153609at2759"/>
<name>A0A9W7DW45_9STRA</name>
<dbReference type="Gene3D" id="3.80.10.10">
    <property type="entry name" value="Ribonuclease Inhibitor"/>
    <property type="match status" value="2"/>
</dbReference>
<dbReference type="EMBL" id="BRXZ01002038">
    <property type="protein sequence ID" value="GMH52873.1"/>
    <property type="molecule type" value="Genomic_DNA"/>
</dbReference>
<dbReference type="SUPFAM" id="SSF52047">
    <property type="entry name" value="RNI-like"/>
    <property type="match status" value="1"/>
</dbReference>
<feature type="region of interest" description="Disordered" evidence="1">
    <location>
        <begin position="1079"/>
        <end position="1103"/>
    </location>
</feature>
<dbReference type="AlphaFoldDB" id="A0A9W7DW45"/>
<dbReference type="SMART" id="SM00367">
    <property type="entry name" value="LRR_CC"/>
    <property type="match status" value="10"/>
</dbReference>
<feature type="region of interest" description="Disordered" evidence="1">
    <location>
        <begin position="1129"/>
        <end position="1185"/>
    </location>
</feature>
<proteinExistence type="predicted"/>
<dbReference type="Gene3D" id="2.30.30.140">
    <property type="match status" value="1"/>
</dbReference>
<keyword evidence="4" id="KW-1185">Reference proteome</keyword>
<evidence type="ECO:0000259" key="2">
    <source>
        <dbReference type="PROSITE" id="PS01159"/>
    </source>
</evidence>
<gene>
    <name evidence="3" type="ORF">TrRE_jg13367</name>
</gene>
<evidence type="ECO:0000313" key="3">
    <source>
        <dbReference type="EMBL" id="GMH52873.1"/>
    </source>
</evidence>
<dbReference type="PANTHER" id="PTHR13318">
    <property type="entry name" value="PARTNER OF PAIRED, ISOFORM B-RELATED"/>
    <property type="match status" value="1"/>
</dbReference>
<dbReference type="GO" id="GO:0019005">
    <property type="term" value="C:SCF ubiquitin ligase complex"/>
    <property type="evidence" value="ECO:0007669"/>
    <property type="project" value="TreeGrafter"/>
</dbReference>